<evidence type="ECO:0000313" key="2">
    <source>
        <dbReference type="Proteomes" id="UP000618943"/>
    </source>
</evidence>
<sequence>MTEDERERIAYKLPMLNYGFAEIKPKERAQLILNDKLIEEYKLSTSNIAKIINVEEKDLLDFMKNIPVKKDFELEICVNVIMLSFILNQQ</sequence>
<dbReference type="Proteomes" id="UP000618943">
    <property type="component" value="Unassembled WGS sequence"/>
</dbReference>
<comment type="caution">
    <text evidence="1">The sequence shown here is derived from an EMBL/GenBank/DDBJ whole genome shotgun (WGS) entry which is preliminary data.</text>
</comment>
<organism evidence="1 2">
    <name type="scientific">Viridibacillus soli</name>
    <dbReference type="NCBI Taxonomy" id="2798301"/>
    <lineage>
        <taxon>Bacteria</taxon>
        <taxon>Bacillati</taxon>
        <taxon>Bacillota</taxon>
        <taxon>Bacilli</taxon>
        <taxon>Bacillales</taxon>
        <taxon>Caryophanaceae</taxon>
        <taxon>Viridibacillus</taxon>
    </lineage>
</organism>
<keyword evidence="2" id="KW-1185">Reference proteome</keyword>
<name>A0ABS1HAB8_9BACL</name>
<dbReference type="Pfam" id="PF20317">
    <property type="entry name" value="HTH_60"/>
    <property type="match status" value="1"/>
</dbReference>
<dbReference type="EMBL" id="JAEOAH010000029">
    <property type="protein sequence ID" value="MBK3496373.1"/>
    <property type="molecule type" value="Genomic_DNA"/>
</dbReference>
<evidence type="ECO:0008006" key="3">
    <source>
        <dbReference type="Google" id="ProtNLM"/>
    </source>
</evidence>
<reference evidence="1 2" key="1">
    <citation type="submission" date="2020-12" db="EMBL/GenBank/DDBJ databases">
        <title>YIM B01967 draft genome.</title>
        <authorList>
            <person name="Yan X."/>
        </authorList>
    </citation>
    <scope>NUCLEOTIDE SEQUENCE [LARGE SCALE GENOMIC DNA]</scope>
    <source>
        <strain evidence="1 2">YIM B01967</strain>
    </source>
</reference>
<dbReference type="InterPro" id="IPR046930">
    <property type="entry name" value="HTH_60"/>
</dbReference>
<protein>
    <recommendedName>
        <fullName evidence="3">HigA2-like helix-turn-helix domain-containing protein</fullName>
    </recommendedName>
</protein>
<evidence type="ECO:0000313" key="1">
    <source>
        <dbReference type="EMBL" id="MBK3496373.1"/>
    </source>
</evidence>
<accession>A0ABS1HAB8</accession>
<proteinExistence type="predicted"/>
<gene>
    <name evidence="1" type="ORF">JFL43_16205</name>
</gene>